<dbReference type="Pfam" id="PF20419">
    <property type="entry name" value="DUF6701"/>
    <property type="match status" value="1"/>
</dbReference>
<feature type="signal peptide" evidence="3">
    <location>
        <begin position="1"/>
        <end position="21"/>
    </location>
</feature>
<feature type="domain" description="LamG-like jellyroll fold" evidence="4">
    <location>
        <begin position="100"/>
        <end position="229"/>
    </location>
</feature>
<dbReference type="InterPro" id="IPR055729">
    <property type="entry name" value="DUF7305"/>
</dbReference>
<dbReference type="RefSeq" id="WP_416204871.1">
    <property type="nucleotide sequence ID" value="NZ_JBBKTX010000003.1"/>
</dbReference>
<reference evidence="5 6" key="1">
    <citation type="submission" date="2024-03" db="EMBL/GenBank/DDBJ databases">
        <title>High-quality draft genome sequence of Oceanobacter sp. wDCs-4.</title>
        <authorList>
            <person name="Dong C."/>
        </authorList>
    </citation>
    <scope>NUCLEOTIDE SEQUENCE [LARGE SCALE GENOMIC DNA]</scope>
    <source>
        <strain evidence="6">wDCs-4</strain>
    </source>
</reference>
<proteinExistence type="predicted"/>
<dbReference type="Proteomes" id="UP001620597">
    <property type="component" value="Unassembled WGS sequence"/>
</dbReference>
<dbReference type="InterPro" id="IPR006558">
    <property type="entry name" value="LamG-like"/>
</dbReference>
<evidence type="ECO:0000259" key="4">
    <source>
        <dbReference type="SMART" id="SM00560"/>
    </source>
</evidence>
<dbReference type="InterPro" id="IPR013320">
    <property type="entry name" value="ConA-like_dom_sf"/>
</dbReference>
<evidence type="ECO:0000256" key="3">
    <source>
        <dbReference type="SAM" id="SignalP"/>
    </source>
</evidence>
<evidence type="ECO:0000256" key="1">
    <source>
        <dbReference type="ARBA" id="ARBA00022729"/>
    </source>
</evidence>
<dbReference type="SUPFAM" id="SSF49899">
    <property type="entry name" value="Concanavalin A-like lectins/glucanases"/>
    <property type="match status" value="1"/>
</dbReference>
<dbReference type="InterPro" id="IPR046524">
    <property type="entry name" value="DUF6701"/>
</dbReference>
<comment type="caution">
    <text evidence="5">The sequence shown here is derived from an EMBL/GenBank/DDBJ whole genome shotgun (WGS) entry which is preliminary data.</text>
</comment>
<keyword evidence="6" id="KW-1185">Reference proteome</keyword>
<sequence>MIILWRWLLCCLLLSGSNTWAQLPEPVVHYQLDESGYSGSAGEVRDRGTAGLHGRAFNGITSSELSPAIRGTPGTCRYSQFDGVDDYIEVSDAAALDLAAAVSVGAWIRLDAFPADLAPVVSKDENYEFHINSTGRVYWWWRDSRGHTRSLTSSGGVVLGEWAHVAISYRDGNQVLFLNGVVVASSSFSGLLMENNDPLQIGADQNFHGRYLHGAIDEVAVFASALSQNQVLELMQQTHPCGALNSCSASFVDGLASHNGGRIYFGRNAQLFNSPSNVLSAGRVYAYPNTSARSCVTVACRSNGLSAPVIEAPEFLSIDFDGRDKDRSRRHRPGSEYVADGSSVTLGPLTTQFNRVSVGRAATLTFAGGASDYRIGNLQLSDNTVLHLAPGNYWIDNLNVGNHVRWVVDGKRSVRIYARQTVNIGSGFVANSPDSGSGDASRLFLFGYGDVNIGAQSRFSGLIYARRSTQLGRSATLYGAVTAANIRLQPYVRVYYLQESGAAMDFGDLCPGASCALGGFQIQQPTYGLACPFSRSDVRIQALCADGVTIKTDYVGTLALGSTEASSSHFFASASGDDAISDVTLSAEQAGETNVSLFHANENTHLRVTVTDRESGIAATAATGTDIRTQGFALAEAPEDFICGATTSLSLVAIGEDSGGRPCQQLSGFTGIKALKSWFTVNNVPPPAVSQARTVATALLLNGQGINAQQQPDRSNLELMFVQGRADLTLGYLNTAELLGIHFRYDAAPYSDAGEAASAGIGSLNASTDRLLVRPAALTLNLADNNGQCLAADASCSPFVAAGASFSQTLSARCADGSLATDFIGEVLLGSERLAPVAGVDATLAISTVAISAADAGDRVLDQQLDEVGVFRFNSRASYFGQTVADYNSEPVGRFYPHHFVALDSVFSQACGAFTYMGQAGMLTTLRVQARNTNNEITRNYQQGFARASAFWAAENNQDGIDLSTRLQGGSALVWDAGEALVTDSLTLLRHRDGGVTRPDGPFSALAVGVGIDDGDGGLTPLQGMNMNPASRGANGEDCVAAGGCIAQQLGTADLRFGVLQIENAFGPEESPLDQAVHVLQFDGSGWPVNSDDNCTPLDVSAAVYRADADSWSGNLSAADTSAMWWQDIENGEGWIRHLPPGMGHNGSVRYRYQAPSWLSGEFDGDGDYNDDSTALISFGQFRGNDRVIYWREAVR</sequence>
<organism evidence="5 6">
    <name type="scientific">Oceanobacter antarcticus</name>
    <dbReference type="NCBI Taxonomy" id="3133425"/>
    <lineage>
        <taxon>Bacteria</taxon>
        <taxon>Pseudomonadati</taxon>
        <taxon>Pseudomonadota</taxon>
        <taxon>Gammaproteobacteria</taxon>
        <taxon>Oceanospirillales</taxon>
        <taxon>Oceanospirillaceae</taxon>
        <taxon>Oceanobacter</taxon>
    </lineage>
</organism>
<name>A0ABW8NEN7_9GAMM</name>
<dbReference type="SMART" id="SM00560">
    <property type="entry name" value="LamGL"/>
    <property type="match status" value="1"/>
</dbReference>
<protein>
    <submittedName>
        <fullName evidence="5">LamG domain-containing protein</fullName>
    </submittedName>
</protein>
<evidence type="ECO:0000313" key="6">
    <source>
        <dbReference type="Proteomes" id="UP001620597"/>
    </source>
</evidence>
<dbReference type="Pfam" id="PF13385">
    <property type="entry name" value="Laminin_G_3"/>
    <property type="match status" value="1"/>
</dbReference>
<feature type="chain" id="PRO_5047071231" evidence="3">
    <location>
        <begin position="22"/>
        <end position="1196"/>
    </location>
</feature>
<dbReference type="EMBL" id="JBBKTX010000003">
    <property type="protein sequence ID" value="MFK4751411.1"/>
    <property type="molecule type" value="Genomic_DNA"/>
</dbReference>
<accession>A0ABW8NEN7</accession>
<evidence type="ECO:0000256" key="2">
    <source>
        <dbReference type="ARBA" id="ARBA00023157"/>
    </source>
</evidence>
<keyword evidence="1 3" id="KW-0732">Signal</keyword>
<dbReference type="Pfam" id="PF23981">
    <property type="entry name" value="DUF7305"/>
    <property type="match status" value="1"/>
</dbReference>
<keyword evidence="2" id="KW-1015">Disulfide bond</keyword>
<gene>
    <name evidence="5" type="ORF">WG929_03210</name>
</gene>
<evidence type="ECO:0000313" key="5">
    <source>
        <dbReference type="EMBL" id="MFK4751411.1"/>
    </source>
</evidence>
<dbReference type="Gene3D" id="2.60.120.200">
    <property type="match status" value="1"/>
</dbReference>